<dbReference type="GO" id="GO:0047733">
    <property type="term" value="F:CDP-glucose 4,6-dehydratase activity"/>
    <property type="evidence" value="ECO:0007669"/>
    <property type="project" value="UniProtKB-EC"/>
</dbReference>
<dbReference type="InterPro" id="IPR013445">
    <property type="entry name" value="CDP_4_6_deHydtase"/>
</dbReference>
<sequence length="357" mass="40094">MEKMVMKEFYQGKRVLLTGDTGFKGSWLALWLHSMGANVLGYALAPTSKDDHFNLLNLSKDIEHIDGNLLDNQLLNEVFERFQPEIVFHLAAQALVRLSYDDPKTTFDTNVSGSVNVLEAVRKTKSVKSLIYVTSDKCYKNNEWIWGYRENDALGGHDPYSASKAAAELVFSSYIDSFFSKNEAIGVASVRAGNVIGGGDWALDRIIPDCIRSISNNVPIEIRSPNSTRPWQHVLEPLSGYLLLGQRLFESPKKFSGAWNFGPEFGSVKTVLQLVESCIQVYGSGEVMVGKTDGTKHEAGLLHLNCEKAKHALEWHPVWGFEQTVFQTISWYKDFKNGANPREISMNHIHNYLADKK</sequence>
<reference evidence="2 3" key="1">
    <citation type="submission" date="2019-02" db="EMBL/GenBank/DDBJ databases">
        <title>Genome of a new Bacteroidetes strain.</title>
        <authorList>
            <person name="Pitt A."/>
        </authorList>
    </citation>
    <scope>NUCLEOTIDE SEQUENCE [LARGE SCALE GENOMIC DNA]</scope>
    <source>
        <strain evidence="2 3">50C-KIRBA</strain>
    </source>
</reference>
<dbReference type="EC" id="4.2.1.45" evidence="2"/>
<protein>
    <submittedName>
        <fullName evidence="2">CDP-glucose 4,6-dehydratase</fullName>
        <ecNumber evidence="2">4.2.1.45</ecNumber>
    </submittedName>
</protein>
<dbReference type="EMBL" id="SEWW01000002">
    <property type="protein sequence ID" value="NGZ43791.1"/>
    <property type="molecule type" value="Genomic_DNA"/>
</dbReference>
<name>A0ABX0EWS6_9BACT</name>
<accession>A0ABX0EWS6</accession>
<evidence type="ECO:0000313" key="2">
    <source>
        <dbReference type="EMBL" id="NGZ43791.1"/>
    </source>
</evidence>
<evidence type="ECO:0000259" key="1">
    <source>
        <dbReference type="Pfam" id="PF16363"/>
    </source>
</evidence>
<dbReference type="NCBIfam" id="TIGR02622">
    <property type="entry name" value="CDP_4_6_dhtase"/>
    <property type="match status" value="1"/>
</dbReference>
<organism evidence="2 3">
    <name type="scientific">Aquirufa beregesia</name>
    <dbReference type="NCBI Taxonomy" id="2516556"/>
    <lineage>
        <taxon>Bacteria</taxon>
        <taxon>Pseudomonadati</taxon>
        <taxon>Bacteroidota</taxon>
        <taxon>Cytophagia</taxon>
        <taxon>Cytophagales</taxon>
        <taxon>Flectobacillaceae</taxon>
        <taxon>Aquirufa</taxon>
    </lineage>
</organism>
<keyword evidence="2" id="KW-0456">Lyase</keyword>
<keyword evidence="3" id="KW-1185">Reference proteome</keyword>
<dbReference type="CDD" id="cd05252">
    <property type="entry name" value="CDP_GD_SDR_e"/>
    <property type="match status" value="1"/>
</dbReference>
<dbReference type="InterPro" id="IPR016040">
    <property type="entry name" value="NAD(P)-bd_dom"/>
</dbReference>
<comment type="caution">
    <text evidence="2">The sequence shown here is derived from an EMBL/GenBank/DDBJ whole genome shotgun (WGS) entry which is preliminary data.</text>
</comment>
<dbReference type="Gene3D" id="3.40.50.720">
    <property type="entry name" value="NAD(P)-binding Rossmann-like Domain"/>
    <property type="match status" value="1"/>
</dbReference>
<gene>
    <name evidence="2" type="primary">rfbG</name>
    <name evidence="2" type="ORF">EWU23_04805</name>
</gene>
<dbReference type="RefSeq" id="WP_166229427.1">
    <property type="nucleotide sequence ID" value="NZ_CBCSIJ010000004.1"/>
</dbReference>
<dbReference type="InterPro" id="IPR036291">
    <property type="entry name" value="NAD(P)-bd_dom_sf"/>
</dbReference>
<dbReference type="Pfam" id="PF16363">
    <property type="entry name" value="GDP_Man_Dehyd"/>
    <property type="match status" value="1"/>
</dbReference>
<proteinExistence type="predicted"/>
<evidence type="ECO:0000313" key="3">
    <source>
        <dbReference type="Proteomes" id="UP001318301"/>
    </source>
</evidence>
<dbReference type="Proteomes" id="UP001318301">
    <property type="component" value="Unassembled WGS sequence"/>
</dbReference>
<dbReference type="Gene3D" id="3.90.25.10">
    <property type="entry name" value="UDP-galactose 4-epimerase, domain 1"/>
    <property type="match status" value="1"/>
</dbReference>
<dbReference type="SUPFAM" id="SSF51735">
    <property type="entry name" value="NAD(P)-binding Rossmann-fold domains"/>
    <property type="match status" value="1"/>
</dbReference>
<feature type="domain" description="NAD(P)-binding" evidence="1">
    <location>
        <begin position="16"/>
        <end position="325"/>
    </location>
</feature>
<dbReference type="PANTHER" id="PTHR43000">
    <property type="entry name" value="DTDP-D-GLUCOSE 4,6-DEHYDRATASE-RELATED"/>
    <property type="match status" value="1"/>
</dbReference>